<geneLocation type="mitochondrion" evidence="2"/>
<name>A0A8F0FBX7_9PHAE</name>
<dbReference type="InterPro" id="IPR043502">
    <property type="entry name" value="DNA/RNA_pol_sf"/>
</dbReference>
<dbReference type="InterPro" id="IPR003615">
    <property type="entry name" value="HNH_nuc"/>
</dbReference>
<dbReference type="Pfam" id="PF00078">
    <property type="entry name" value="RVT_1"/>
    <property type="match status" value="1"/>
</dbReference>
<dbReference type="SUPFAM" id="SSF56672">
    <property type="entry name" value="DNA/RNA polymerases"/>
    <property type="match status" value="1"/>
</dbReference>
<proteinExistence type="predicted"/>
<dbReference type="GO" id="GO:0090615">
    <property type="term" value="P:mitochondrial mRNA processing"/>
    <property type="evidence" value="ECO:0007669"/>
    <property type="project" value="TreeGrafter"/>
</dbReference>
<reference evidence="2" key="1">
    <citation type="journal article" date="2021" name="Genome Biol. Evol.">
        <title>Genomic rearrangements and sequence evolution across brown algal organelles.</title>
        <authorList>
            <person name="Starko S."/>
            <person name="Bringloe T.T."/>
            <person name="Gomez M.S."/>
            <person name="Darby H."/>
            <person name="Graham S.W."/>
            <person name="Martone P.T."/>
        </authorList>
    </citation>
    <scope>NUCLEOTIDE SEQUENCE</scope>
    <source>
        <strain evidence="2">BC_R3</strain>
    </source>
</reference>
<evidence type="ECO:0000259" key="1">
    <source>
        <dbReference type="PROSITE" id="PS50878"/>
    </source>
</evidence>
<dbReference type="GO" id="GO:0006315">
    <property type="term" value="P:homing of group II introns"/>
    <property type="evidence" value="ECO:0007669"/>
    <property type="project" value="TreeGrafter"/>
</dbReference>
<dbReference type="AlphaFoldDB" id="A0A8F0FBX7"/>
<dbReference type="InterPro" id="IPR000477">
    <property type="entry name" value="RT_dom"/>
</dbReference>
<dbReference type="PANTHER" id="PTHR33642">
    <property type="entry name" value="COX1/OXI3 INTRON 1 PROTEIN-RELATED"/>
    <property type="match status" value="1"/>
</dbReference>
<accession>A0A8F0FBX7</accession>
<dbReference type="SMART" id="SM00507">
    <property type="entry name" value="HNHc"/>
    <property type="match status" value="1"/>
</dbReference>
<keyword evidence="2" id="KW-0496">Mitochondrion</keyword>
<organism evidence="2">
    <name type="scientific">Hedophyllum nigripes</name>
    <dbReference type="NCBI Taxonomy" id="2724434"/>
    <lineage>
        <taxon>Eukaryota</taxon>
        <taxon>Sar</taxon>
        <taxon>Stramenopiles</taxon>
        <taxon>Ochrophyta</taxon>
        <taxon>PX clade</taxon>
        <taxon>Phaeophyceae</taxon>
        <taxon>Laminariales</taxon>
        <taxon>Laminariaceae</taxon>
        <taxon>Hedophyllum</taxon>
    </lineage>
</organism>
<dbReference type="InterPro" id="IPR024937">
    <property type="entry name" value="Domain_X"/>
</dbReference>
<dbReference type="GO" id="GO:0005739">
    <property type="term" value="C:mitochondrion"/>
    <property type="evidence" value="ECO:0007669"/>
    <property type="project" value="TreeGrafter"/>
</dbReference>
<dbReference type="Pfam" id="PF01348">
    <property type="entry name" value="Intron_maturas2"/>
    <property type="match status" value="1"/>
</dbReference>
<dbReference type="EMBL" id="MZ156046">
    <property type="protein sequence ID" value="QWK44264.1"/>
    <property type="molecule type" value="Genomic_DNA"/>
</dbReference>
<dbReference type="CDD" id="cd00085">
    <property type="entry name" value="HNHc"/>
    <property type="match status" value="1"/>
</dbReference>
<evidence type="ECO:0000313" key="2">
    <source>
        <dbReference type="EMBL" id="QWK44264.1"/>
    </source>
</evidence>
<protein>
    <recommendedName>
        <fullName evidence="1">Reverse transcriptase domain-containing protein</fullName>
    </recommendedName>
</protein>
<dbReference type="GO" id="GO:0003964">
    <property type="term" value="F:RNA-directed DNA polymerase activity"/>
    <property type="evidence" value="ECO:0007669"/>
    <property type="project" value="TreeGrafter"/>
</dbReference>
<dbReference type="PROSITE" id="PS50878">
    <property type="entry name" value="RT_POL"/>
    <property type="match status" value="1"/>
</dbReference>
<feature type="domain" description="Reverse transcriptase" evidence="1">
    <location>
        <begin position="234"/>
        <end position="507"/>
    </location>
</feature>
<gene>
    <name evidence="2" type="primary">orf749</name>
</gene>
<dbReference type="PANTHER" id="PTHR33642:SF4">
    <property type="entry name" value="COX1_OXI3 INTRON 1 PROTEIN-RELATED"/>
    <property type="match status" value="1"/>
</dbReference>
<sequence>MSTYIVSLFFKLKNCIKASDLPTIRNYRGTLACLKRRLKEYFRATPVHGQVNKRQFKHSKGIRSGMLTFFKELSTRFRGSQLYVVVDSPGIPDERRRISTFKEWAGLNTGYRGCNYRNSGCPTSGNGYGHGGVVVVARRFKTLIMVHESERKTKDTSLFKSYSSLPSGRERLGQIISINIENPNHLNERILSLVSSYDMLEAAYIKIKSKPGNMTKGVDGKTLDGVNVDWLKSLSRDVGSGSYKPLPSRRVLIPKPQGGERPLGIPSPRDKVVQESIRTVLQAIYEPSFIACSHGFRPGRSCHTALKEVKLTFANTTWFIEGDIEKCFDSIDHRVLSTLLERRIKDKGFMDLYWKMVKVGYMSFGKINQPDKGTPQGSVVSPLLSNIYLHELDNWMTRRKESFDKGTRRKANPVYTKYVRVAGGASGARRLNIPSVDPLDPNFKRLRYVRYADDFLIGIIGSKTDGICLIKELKEFLYDTLKLDLNLTKTKLTHTMSEKAYFLGTWVKIIPVSGFQIKKNKSGKITRVSSRPQLRVPLKLLVDRLEHKGFLSAKSHTPTRQGWLVAFTPYQIVDYYNRVYMGLANYYSFADDYSLLQRIHYILKTSCVLTLAGKLKLGTKKKVYSKFGTNIIIKEKEKVVGIFRPYVPHKPRFNHSVYDPMKSMEAYFSFRTKAYVLQSKNCCICGSSENIELHHVRHLRKMGNVANSDYLLRQMSTINRKQIPVCKACHISIHKGSYSGPALSEFPGI</sequence>
<dbReference type="CDD" id="cd01651">
    <property type="entry name" value="RT_G2_intron"/>
    <property type="match status" value="1"/>
</dbReference>